<evidence type="ECO:0000256" key="1">
    <source>
        <dbReference type="ARBA" id="ARBA00004651"/>
    </source>
</evidence>
<evidence type="ECO:0000313" key="10">
    <source>
        <dbReference type="EMBL" id="GAA2592354.1"/>
    </source>
</evidence>
<dbReference type="PANTHER" id="PTHR43744:SF4">
    <property type="entry name" value="OSMOPROTECTIVE COMPOUNDS UPTAKE PERMEASE PROTEIN GGTD"/>
    <property type="match status" value="1"/>
</dbReference>
<evidence type="ECO:0000259" key="9">
    <source>
        <dbReference type="PROSITE" id="PS50928"/>
    </source>
</evidence>
<comment type="subcellular location">
    <subcellularLocation>
        <location evidence="1 7">Cell membrane</location>
        <topology evidence="1 7">Multi-pass membrane protein</topology>
    </subcellularLocation>
</comment>
<proteinExistence type="inferred from homology"/>
<dbReference type="Pfam" id="PF00528">
    <property type="entry name" value="BPD_transp_1"/>
    <property type="match status" value="1"/>
</dbReference>
<keyword evidence="3" id="KW-1003">Cell membrane</keyword>
<accession>A0ABP6BXK0</accession>
<dbReference type="Gene3D" id="1.10.3720.10">
    <property type="entry name" value="MetI-like"/>
    <property type="match status" value="1"/>
</dbReference>
<evidence type="ECO:0000256" key="3">
    <source>
        <dbReference type="ARBA" id="ARBA00022475"/>
    </source>
</evidence>
<evidence type="ECO:0000313" key="11">
    <source>
        <dbReference type="Proteomes" id="UP001501509"/>
    </source>
</evidence>
<feature type="transmembrane region" description="Helical" evidence="7">
    <location>
        <begin position="258"/>
        <end position="283"/>
    </location>
</feature>
<protein>
    <submittedName>
        <fullName evidence="10">Carbohydrate ABC transporter permease</fullName>
    </submittedName>
</protein>
<dbReference type="InterPro" id="IPR035906">
    <property type="entry name" value="MetI-like_sf"/>
</dbReference>
<dbReference type="Proteomes" id="UP001501509">
    <property type="component" value="Unassembled WGS sequence"/>
</dbReference>
<gene>
    <name evidence="10" type="ORF">GCM10010411_26700</name>
</gene>
<feature type="transmembrane region" description="Helical" evidence="7">
    <location>
        <begin position="141"/>
        <end position="169"/>
    </location>
</feature>
<keyword evidence="6 7" id="KW-0472">Membrane</keyword>
<feature type="compositionally biased region" description="Low complexity" evidence="8">
    <location>
        <begin position="23"/>
        <end position="50"/>
    </location>
</feature>
<dbReference type="PROSITE" id="PS50928">
    <property type="entry name" value="ABC_TM1"/>
    <property type="match status" value="1"/>
</dbReference>
<keyword evidence="2 7" id="KW-0813">Transport</keyword>
<evidence type="ECO:0000256" key="6">
    <source>
        <dbReference type="ARBA" id="ARBA00023136"/>
    </source>
</evidence>
<evidence type="ECO:0000256" key="4">
    <source>
        <dbReference type="ARBA" id="ARBA00022692"/>
    </source>
</evidence>
<evidence type="ECO:0000256" key="2">
    <source>
        <dbReference type="ARBA" id="ARBA00022448"/>
    </source>
</evidence>
<feature type="compositionally biased region" description="Basic and acidic residues" evidence="8">
    <location>
        <begin position="1"/>
        <end position="12"/>
    </location>
</feature>
<dbReference type="RefSeq" id="WP_344540846.1">
    <property type="nucleotide sequence ID" value="NZ_BAAATD010000003.1"/>
</dbReference>
<sequence length="350" mass="36941">MTTDSAKPDDGAKPGGGATSADPAGKGVATGGAAAEVPAATAPGTTPATGKGPGARGVAGAPRRSVASRIVNRLGGGAVQAGLILVGFVWLVPTIGLFIASLRDQASNTESGWWKAFTKPTELTLRNYKDVMSNDDMTTGFVNTVLITVPTTVLVVVIAALAAYAFAWIEFPGRDWLFLGVVGLLVVPIQVGLIPIASLYGKIEVGGFKMFGSIPGVVLFHVAYGLPFAIFLLRNYFAAIPRDLLEAARMDGGTEWTIFRRVIFPLGGPAIASLGIFQFLWVWNDMLIALIFANRDSQPLTVAIQQQVRQFGSNIDIIAPGAFLSLVVPLIVFFAFQRYFVQGVLAGSVK</sequence>
<dbReference type="PANTHER" id="PTHR43744">
    <property type="entry name" value="ABC TRANSPORTER PERMEASE PROTEIN MG189-RELATED-RELATED"/>
    <property type="match status" value="1"/>
</dbReference>
<keyword evidence="4 7" id="KW-0812">Transmembrane</keyword>
<feature type="transmembrane region" description="Helical" evidence="7">
    <location>
        <begin position="78"/>
        <end position="100"/>
    </location>
</feature>
<reference evidence="11" key="1">
    <citation type="journal article" date="2019" name="Int. J. Syst. Evol. Microbiol.">
        <title>The Global Catalogue of Microorganisms (GCM) 10K type strain sequencing project: providing services to taxonomists for standard genome sequencing and annotation.</title>
        <authorList>
            <consortium name="The Broad Institute Genomics Platform"/>
            <consortium name="The Broad Institute Genome Sequencing Center for Infectious Disease"/>
            <person name="Wu L."/>
            <person name="Ma J."/>
        </authorList>
    </citation>
    <scope>NUCLEOTIDE SEQUENCE [LARGE SCALE GENOMIC DNA]</scope>
    <source>
        <strain evidence="11">JCM 6833</strain>
    </source>
</reference>
<feature type="region of interest" description="Disordered" evidence="8">
    <location>
        <begin position="1"/>
        <end position="62"/>
    </location>
</feature>
<feature type="transmembrane region" description="Helical" evidence="7">
    <location>
        <begin position="317"/>
        <end position="336"/>
    </location>
</feature>
<evidence type="ECO:0000256" key="5">
    <source>
        <dbReference type="ARBA" id="ARBA00022989"/>
    </source>
</evidence>
<dbReference type="InterPro" id="IPR000515">
    <property type="entry name" value="MetI-like"/>
</dbReference>
<keyword evidence="5 7" id="KW-1133">Transmembrane helix</keyword>
<feature type="transmembrane region" description="Helical" evidence="7">
    <location>
        <begin position="176"/>
        <end position="197"/>
    </location>
</feature>
<dbReference type="SUPFAM" id="SSF161098">
    <property type="entry name" value="MetI-like"/>
    <property type="match status" value="1"/>
</dbReference>
<comment type="caution">
    <text evidence="10">The sequence shown here is derived from an EMBL/GenBank/DDBJ whole genome shotgun (WGS) entry which is preliminary data.</text>
</comment>
<evidence type="ECO:0000256" key="7">
    <source>
        <dbReference type="RuleBase" id="RU363032"/>
    </source>
</evidence>
<keyword evidence="11" id="KW-1185">Reference proteome</keyword>
<feature type="domain" description="ABC transmembrane type-1" evidence="9">
    <location>
        <begin position="141"/>
        <end position="336"/>
    </location>
</feature>
<evidence type="ECO:0000256" key="8">
    <source>
        <dbReference type="SAM" id="MobiDB-lite"/>
    </source>
</evidence>
<feature type="transmembrane region" description="Helical" evidence="7">
    <location>
        <begin position="217"/>
        <end position="237"/>
    </location>
</feature>
<comment type="similarity">
    <text evidence="7">Belongs to the binding-protein-dependent transport system permease family.</text>
</comment>
<name>A0ABP6BXK0_9ACTN</name>
<organism evidence="10 11">
    <name type="scientific">Actinomadura fulvescens</name>
    <dbReference type="NCBI Taxonomy" id="46160"/>
    <lineage>
        <taxon>Bacteria</taxon>
        <taxon>Bacillati</taxon>
        <taxon>Actinomycetota</taxon>
        <taxon>Actinomycetes</taxon>
        <taxon>Streptosporangiales</taxon>
        <taxon>Thermomonosporaceae</taxon>
        <taxon>Actinomadura</taxon>
    </lineage>
</organism>
<dbReference type="CDD" id="cd06261">
    <property type="entry name" value="TM_PBP2"/>
    <property type="match status" value="1"/>
</dbReference>
<dbReference type="EMBL" id="BAAATD010000003">
    <property type="protein sequence ID" value="GAA2592354.1"/>
    <property type="molecule type" value="Genomic_DNA"/>
</dbReference>